<proteinExistence type="predicted"/>
<keyword evidence="3" id="KW-1185">Reference proteome</keyword>
<evidence type="ECO:0000256" key="1">
    <source>
        <dbReference type="SAM" id="SignalP"/>
    </source>
</evidence>
<dbReference type="InterPro" id="IPR029167">
    <property type="entry name" value="Mug117"/>
</dbReference>
<protein>
    <submittedName>
        <fullName evidence="2">Uncharacterized protein</fullName>
    </submittedName>
</protein>
<dbReference type="Pfam" id="PF15474">
    <property type="entry name" value="MU117"/>
    <property type="match status" value="1"/>
</dbReference>
<evidence type="ECO:0000313" key="3">
    <source>
        <dbReference type="Proteomes" id="UP001396898"/>
    </source>
</evidence>
<comment type="caution">
    <text evidence="2">The sequence shown here is derived from an EMBL/GenBank/DDBJ whole genome shotgun (WGS) entry which is preliminary data.</text>
</comment>
<evidence type="ECO:0000313" key="2">
    <source>
        <dbReference type="EMBL" id="KAK8009476.1"/>
    </source>
</evidence>
<gene>
    <name evidence="2" type="ORF">PG991_012027</name>
</gene>
<sequence length="159" mass="17041">MQFTTALLALGPLLAAGASASTLPLTSRDTYDRKGSGMCGAMQVKYCDEAVNNFLIKDDAYRYRPSVYNQCAGACSGAGAQGTTVAAGCHVSVEGDAECRRSGNQLWGDYQDLRKNGAAKCGSKHWDQWRADGSKLACRTTVNYISDCMKGRDETCKAD</sequence>
<feature type="chain" id="PRO_5046931896" evidence="1">
    <location>
        <begin position="21"/>
        <end position="159"/>
    </location>
</feature>
<dbReference type="Proteomes" id="UP001396898">
    <property type="component" value="Unassembled WGS sequence"/>
</dbReference>
<reference evidence="2 3" key="1">
    <citation type="submission" date="2023-01" db="EMBL/GenBank/DDBJ databases">
        <title>Analysis of 21 Apiospora genomes using comparative genomics revels a genus with tremendous synthesis potential of carbohydrate active enzymes and secondary metabolites.</title>
        <authorList>
            <person name="Sorensen T."/>
        </authorList>
    </citation>
    <scope>NUCLEOTIDE SEQUENCE [LARGE SCALE GENOMIC DNA]</scope>
    <source>
        <strain evidence="2 3">CBS 20057</strain>
    </source>
</reference>
<accession>A0ABR1RFV6</accession>
<name>A0ABR1RFV6_9PEZI</name>
<dbReference type="EMBL" id="JAQQWI010000016">
    <property type="protein sequence ID" value="KAK8009476.1"/>
    <property type="molecule type" value="Genomic_DNA"/>
</dbReference>
<keyword evidence="1" id="KW-0732">Signal</keyword>
<organism evidence="2 3">
    <name type="scientific">Apiospora marii</name>
    <dbReference type="NCBI Taxonomy" id="335849"/>
    <lineage>
        <taxon>Eukaryota</taxon>
        <taxon>Fungi</taxon>
        <taxon>Dikarya</taxon>
        <taxon>Ascomycota</taxon>
        <taxon>Pezizomycotina</taxon>
        <taxon>Sordariomycetes</taxon>
        <taxon>Xylariomycetidae</taxon>
        <taxon>Amphisphaeriales</taxon>
        <taxon>Apiosporaceae</taxon>
        <taxon>Apiospora</taxon>
    </lineage>
</organism>
<feature type="signal peptide" evidence="1">
    <location>
        <begin position="1"/>
        <end position="20"/>
    </location>
</feature>